<evidence type="ECO:0000256" key="1">
    <source>
        <dbReference type="SAM" id="Phobius"/>
    </source>
</evidence>
<dbReference type="InterPro" id="IPR026870">
    <property type="entry name" value="Zinc_ribbon_dom"/>
</dbReference>
<evidence type="ECO:0000313" key="3">
    <source>
        <dbReference type="EMBL" id="SPE17924.1"/>
    </source>
</evidence>
<dbReference type="Proteomes" id="UP000239735">
    <property type="component" value="Unassembled WGS sequence"/>
</dbReference>
<accession>A0A2N9L4E2</accession>
<feature type="domain" description="Zinc-ribbon" evidence="2">
    <location>
        <begin position="3"/>
        <end position="24"/>
    </location>
</feature>
<organism evidence="3 4">
    <name type="scientific">Candidatus Sulfuritelmatomonas gaucii</name>
    <dbReference type="NCBI Taxonomy" id="2043161"/>
    <lineage>
        <taxon>Bacteria</taxon>
        <taxon>Pseudomonadati</taxon>
        <taxon>Acidobacteriota</taxon>
        <taxon>Terriglobia</taxon>
        <taxon>Terriglobales</taxon>
        <taxon>Acidobacteriaceae</taxon>
        <taxon>Candidatus Sulfuritelmatomonas</taxon>
    </lineage>
</organism>
<feature type="transmembrane region" description="Helical" evidence="1">
    <location>
        <begin position="86"/>
        <end position="105"/>
    </location>
</feature>
<dbReference type="EMBL" id="OKRB01000023">
    <property type="protein sequence ID" value="SPE17924.1"/>
    <property type="molecule type" value="Genomic_DNA"/>
</dbReference>
<evidence type="ECO:0000259" key="2">
    <source>
        <dbReference type="Pfam" id="PF13240"/>
    </source>
</evidence>
<proteinExistence type="predicted"/>
<dbReference type="OrthoDB" id="1100767at2"/>
<dbReference type="Pfam" id="PF13240">
    <property type="entry name" value="Zn_Ribbon_1"/>
    <property type="match status" value="1"/>
</dbReference>
<keyword evidence="1" id="KW-1133">Transmembrane helix</keyword>
<gene>
    <name evidence="3" type="ORF">SBA5_1190017</name>
</gene>
<sequence length="225" mass="23300">MAFCSNCGNQLEGNERFCVKCGSDVSAKTGAAGPVASASAAGPRVVPSMPMQPVQPMTAMPGPYAAPGPIPVPMAIAQQPPAKKGVTFGTLAVVAALALGGYYYYTHYYVKDHPPAAAKSQPQGGTAAALGKQQAFDAHWQTVNGFVQLSNGKWTNNANVAIQSSTLECDQYDAGGNLLDQMRTTLNGPVQPGGTDTFNPFNVGAVANNLSRVTCTIMYAKAVGQ</sequence>
<reference evidence="4" key="1">
    <citation type="submission" date="2018-02" db="EMBL/GenBank/DDBJ databases">
        <authorList>
            <person name="Hausmann B."/>
        </authorList>
    </citation>
    <scope>NUCLEOTIDE SEQUENCE [LARGE SCALE GENOMIC DNA]</scope>
    <source>
        <strain evidence="4">Peat soil MAG SbA5</strain>
    </source>
</reference>
<keyword evidence="1" id="KW-0812">Transmembrane</keyword>
<keyword evidence="1" id="KW-0472">Membrane</keyword>
<dbReference type="AlphaFoldDB" id="A0A2N9L4E2"/>
<evidence type="ECO:0000313" key="4">
    <source>
        <dbReference type="Proteomes" id="UP000239735"/>
    </source>
</evidence>
<name>A0A2N9L4E2_9BACT</name>
<protein>
    <recommendedName>
        <fullName evidence="2">Zinc-ribbon domain-containing protein</fullName>
    </recommendedName>
</protein>